<gene>
    <name evidence="10" type="ORF">QYS48_28930</name>
</gene>
<keyword evidence="4 7" id="KW-0812">Transmembrane</keyword>
<dbReference type="RefSeq" id="WP_308357654.1">
    <property type="nucleotide sequence ID" value="NZ_CP129970.2"/>
</dbReference>
<feature type="domain" description="TonB-dependent receptor plug" evidence="9">
    <location>
        <begin position="115"/>
        <end position="235"/>
    </location>
</feature>
<dbReference type="NCBIfam" id="TIGR04057">
    <property type="entry name" value="SusC_RagA_signa"/>
    <property type="match status" value="1"/>
</dbReference>
<dbReference type="AlphaFoldDB" id="A0AA51R9C2"/>
<dbReference type="Gene3D" id="2.60.40.1120">
    <property type="entry name" value="Carboxypeptidase-like, regulatory domain"/>
    <property type="match status" value="1"/>
</dbReference>
<dbReference type="Gene3D" id="2.170.130.10">
    <property type="entry name" value="TonB-dependent receptor, plug domain"/>
    <property type="match status" value="1"/>
</dbReference>
<dbReference type="EMBL" id="CP129970">
    <property type="protein sequence ID" value="WMN07491.1"/>
    <property type="molecule type" value="Genomic_DNA"/>
</dbReference>
<dbReference type="SUPFAM" id="SSF56935">
    <property type="entry name" value="Porins"/>
    <property type="match status" value="1"/>
</dbReference>
<evidence type="ECO:0000313" key="10">
    <source>
        <dbReference type="EMBL" id="WMN07491.1"/>
    </source>
</evidence>
<dbReference type="SUPFAM" id="SSF49464">
    <property type="entry name" value="Carboxypeptidase regulatory domain-like"/>
    <property type="match status" value="1"/>
</dbReference>
<evidence type="ECO:0000256" key="7">
    <source>
        <dbReference type="PROSITE-ProRule" id="PRU01360"/>
    </source>
</evidence>
<evidence type="ECO:0000256" key="4">
    <source>
        <dbReference type="ARBA" id="ARBA00022692"/>
    </source>
</evidence>
<dbReference type="InterPro" id="IPR036942">
    <property type="entry name" value="Beta-barrel_TonB_sf"/>
</dbReference>
<organism evidence="10 11">
    <name type="scientific">Marivirga arenosa</name>
    <dbReference type="NCBI Taxonomy" id="3059076"/>
    <lineage>
        <taxon>Bacteria</taxon>
        <taxon>Pseudomonadati</taxon>
        <taxon>Bacteroidota</taxon>
        <taxon>Cytophagia</taxon>
        <taxon>Cytophagales</taxon>
        <taxon>Marivirgaceae</taxon>
        <taxon>Marivirga</taxon>
    </lineage>
</organism>
<comment type="subcellular location">
    <subcellularLocation>
        <location evidence="1 7">Cell outer membrane</location>
        <topology evidence="1 7">Multi-pass membrane protein</topology>
    </subcellularLocation>
</comment>
<dbReference type="Proteomes" id="UP001244443">
    <property type="component" value="Chromosome"/>
</dbReference>
<protein>
    <submittedName>
        <fullName evidence="10">TonB-dependent receptor</fullName>
    </submittedName>
</protein>
<dbReference type="InterPro" id="IPR037066">
    <property type="entry name" value="Plug_dom_sf"/>
</dbReference>
<evidence type="ECO:0000256" key="2">
    <source>
        <dbReference type="ARBA" id="ARBA00022448"/>
    </source>
</evidence>
<dbReference type="InterPro" id="IPR023996">
    <property type="entry name" value="TonB-dep_OMP_SusC/RagA"/>
</dbReference>
<name>A0AA51R9C2_9BACT</name>
<keyword evidence="11" id="KW-1185">Reference proteome</keyword>
<dbReference type="PROSITE" id="PS52016">
    <property type="entry name" value="TONB_DEPENDENT_REC_3"/>
    <property type="match status" value="1"/>
</dbReference>
<dbReference type="NCBIfam" id="TIGR04056">
    <property type="entry name" value="OMP_RagA_SusC"/>
    <property type="match status" value="1"/>
</dbReference>
<proteinExistence type="inferred from homology"/>
<evidence type="ECO:0000256" key="3">
    <source>
        <dbReference type="ARBA" id="ARBA00022452"/>
    </source>
</evidence>
<dbReference type="Gene3D" id="2.40.170.20">
    <property type="entry name" value="TonB-dependent receptor, beta-barrel domain"/>
    <property type="match status" value="1"/>
</dbReference>
<keyword evidence="3 7" id="KW-1134">Transmembrane beta strand</keyword>
<dbReference type="InterPro" id="IPR012910">
    <property type="entry name" value="Plug_dom"/>
</dbReference>
<keyword evidence="6 7" id="KW-0998">Cell outer membrane</keyword>
<dbReference type="Pfam" id="PF13715">
    <property type="entry name" value="CarbopepD_reg_2"/>
    <property type="match status" value="1"/>
</dbReference>
<keyword evidence="5 7" id="KW-0472">Membrane</keyword>
<keyword evidence="10" id="KW-0675">Receptor</keyword>
<dbReference type="Pfam" id="PF07715">
    <property type="entry name" value="Plug"/>
    <property type="match status" value="1"/>
</dbReference>
<evidence type="ECO:0000256" key="6">
    <source>
        <dbReference type="ARBA" id="ARBA00023237"/>
    </source>
</evidence>
<comment type="similarity">
    <text evidence="7">Belongs to the TonB-dependent receptor family.</text>
</comment>
<dbReference type="InterPro" id="IPR008969">
    <property type="entry name" value="CarboxyPept-like_regulatory"/>
</dbReference>
<evidence type="ECO:0000313" key="11">
    <source>
        <dbReference type="Proteomes" id="UP001244443"/>
    </source>
</evidence>
<feature type="signal peptide" evidence="8">
    <location>
        <begin position="1"/>
        <end position="19"/>
    </location>
</feature>
<dbReference type="InterPro" id="IPR039426">
    <property type="entry name" value="TonB-dep_rcpt-like"/>
</dbReference>
<accession>A0AA51R9C2</accession>
<evidence type="ECO:0000256" key="1">
    <source>
        <dbReference type="ARBA" id="ARBA00004571"/>
    </source>
</evidence>
<evidence type="ECO:0000256" key="5">
    <source>
        <dbReference type="ARBA" id="ARBA00023136"/>
    </source>
</evidence>
<feature type="chain" id="PRO_5041435391" evidence="8">
    <location>
        <begin position="20"/>
        <end position="992"/>
    </location>
</feature>
<keyword evidence="2 7" id="KW-0813">Transport</keyword>
<dbReference type="InterPro" id="IPR023997">
    <property type="entry name" value="TonB-dep_OMP_SusC/RagA_CS"/>
</dbReference>
<evidence type="ECO:0000259" key="9">
    <source>
        <dbReference type="Pfam" id="PF07715"/>
    </source>
</evidence>
<evidence type="ECO:0000256" key="8">
    <source>
        <dbReference type="SAM" id="SignalP"/>
    </source>
</evidence>
<keyword evidence="8" id="KW-0732">Signal</keyword>
<sequence length="992" mass="108007">MKKILLTCFMLVFVLHAWAQDRTVSGKVTDAETGESLPGVNVLLKGTGTGITTDLDGNYKISVPSEGGTLVFTFIGMKNQEIAIGSQSVINVQMTTDIEQLSEVVVVGYGTTLKTELTGSVSSVDSETLTRVPVVAPDQALQGLASGVFVSGTNGTAGSGMNIRVRGQTSINAGNAPLYVVDGVVVQSGNLAQNGVGGDTQNALNNINPADIESIQVLKDASQTAIYGARAANGVVLITTKRGQSGKAQINLRAWTGVGQPTQTLRKASAAEQIELEREGFLNDNPGAIPPTDAELGWDGVTDVDWIDEIFRNASISEYNLNASGGTDEFKYFVSGGFRDEEGVVIGNDFSRYSFRTNIDYKASEKLDFQSSVNLTRSVTNRLSGDNNIYGIYSAAILTPATRGIRDAETGEFIDALPSFNTNPVRAALRSRNEVTNNRVVANFNFNYNILPGLDFKTDFSYDYIYFKEDVYRPVSTAQGRGTNGTGNYSQTELGTWIIEPTLRYTNIFGAAHKVTGVLGATLQERTRFTDFASGTGFAREDLSYLTSAAIPTGASSFTDIYSFNSIFGRVNYAYDEKYLATATIRRDGSSRFGPDRRFGLFWAVSGGWNFSEEDFFNVDFITFGKLRASYGVTGNDQIGNFTYIGAFTGGANYLDRPASAPSQLENPNLQWEETESLDIGFELAMFRNRLNLNAGVFQQNTTQLLFADPVPWTTGFGSVQSNLGEVQNRGIEIDVSTVNVDAGDFRWNTNFNISFLENEVIRINSEEPILQGFASAIIQGQPLNTFYGLKWLGVDPATGQSQFEDLNGDGIIGGDDNQVIGDHQPDFLGGMNNSFSYKGFTLDAFFQFVYGVDVFNNTLGFSQNVSGPWGLDKSVYERRWQQPGDVTDIPRASQTSSIDFTQDNSRFLSDGSYLRLKNVTFAYNFPSELIEKANIRSLRVFVQGQNLLTFTNYNGADPEVSSFGAVNNALGTDFLTIPQIKMVSGGINIGL</sequence>
<reference evidence="10" key="1">
    <citation type="submission" date="2023-08" db="EMBL/GenBank/DDBJ databases">
        <title>Comparative genomics and taxonomic characterization of three novel marine species of genus Marivirga.</title>
        <authorList>
            <person name="Muhammad N."/>
            <person name="Kim S.-G."/>
        </authorList>
    </citation>
    <scope>NUCLEOTIDE SEQUENCE [LARGE SCALE GENOMIC DNA]</scope>
    <source>
        <strain evidence="10">ABR2-2</strain>
    </source>
</reference>
<dbReference type="GO" id="GO:0009279">
    <property type="term" value="C:cell outer membrane"/>
    <property type="evidence" value="ECO:0007669"/>
    <property type="project" value="UniProtKB-SubCell"/>
</dbReference>